<comment type="similarity">
    <text evidence="1">Belongs to the polypeptide deformylase family.</text>
</comment>
<keyword evidence="2" id="KW-0378">Hydrolase</keyword>
<dbReference type="GO" id="GO:0042586">
    <property type="term" value="F:peptide deformylase activity"/>
    <property type="evidence" value="ECO:0007669"/>
    <property type="project" value="UniProtKB-EC"/>
</dbReference>
<dbReference type="SUPFAM" id="SSF56420">
    <property type="entry name" value="Peptide deformylase"/>
    <property type="match status" value="1"/>
</dbReference>
<dbReference type="Gene3D" id="3.90.45.10">
    <property type="entry name" value="Peptide deformylase"/>
    <property type="match status" value="1"/>
</dbReference>
<evidence type="ECO:0000313" key="2">
    <source>
        <dbReference type="EMBL" id="ABY72645.1"/>
    </source>
</evidence>
<keyword evidence="3" id="KW-1185">Reference proteome</keyword>
<dbReference type="PANTHER" id="PTHR10458">
    <property type="entry name" value="PEPTIDE DEFORMYLASE"/>
    <property type="match status" value="1"/>
</dbReference>
<dbReference type="HOGENOM" id="CLU_166860_0_0_5"/>
<name>B0BXR9_RICRO</name>
<organism evidence="2 3">
    <name type="scientific">Rickettsia rickettsii (strain Iowa)</name>
    <dbReference type="NCBI Taxonomy" id="452659"/>
    <lineage>
        <taxon>Bacteria</taxon>
        <taxon>Pseudomonadati</taxon>
        <taxon>Pseudomonadota</taxon>
        <taxon>Alphaproteobacteria</taxon>
        <taxon>Rickettsiales</taxon>
        <taxon>Rickettsiaceae</taxon>
        <taxon>Rickettsieae</taxon>
        <taxon>Rickettsia</taxon>
        <taxon>spotted fever group</taxon>
    </lineage>
</organism>
<dbReference type="PANTHER" id="PTHR10458:SF22">
    <property type="entry name" value="PEPTIDE DEFORMYLASE"/>
    <property type="match status" value="1"/>
</dbReference>
<proteinExistence type="inferred from homology"/>
<dbReference type="EC" id="3.5.1.88" evidence="2"/>
<reference evidence="2 3" key="2">
    <citation type="journal article" date="2015" name="Infect. Immun.">
        <title>Comparative genome sequencing of Rickettsia rickettsii strains that differ in virulence.</title>
        <authorList>
            <person name="Clark T.R."/>
            <person name="Noriea N.F."/>
            <person name="Bublitz D.C."/>
            <person name="Ellison D.W."/>
            <person name="Martens C."/>
            <person name="Lutter E.I."/>
            <person name="Hackstadt T."/>
        </authorList>
    </citation>
    <scope>NUCLEOTIDE SEQUENCE [LARGE SCALE GENOMIC DNA]</scope>
    <source>
        <strain evidence="2 3">Iowa</strain>
    </source>
</reference>
<dbReference type="eggNOG" id="COG0242">
    <property type="taxonomic scope" value="Bacteria"/>
</dbReference>
<sequence length="119" mass="13864">MLARNNDIYLYLAMQKSLFIYRSILMNQDKPYYQIVYAPNDIFKKQAEYIDIVDDNIRTIVDTMLQNLHIERAVGLGANMVGILKRIAVVDLHENNKSSPIVFINPDITYFSEETQTFI</sequence>
<reference evidence="2 3" key="1">
    <citation type="journal article" date="2008" name="Infect. Immun.">
        <title>Genomic comparison of virulent Rickettsia rickettsii Sheila Smith and avirulent Rickettsia rickettsii Iowa.</title>
        <authorList>
            <person name="Ellison D.W."/>
            <person name="Clark T.R."/>
            <person name="Sturdevant D.E."/>
            <person name="Virtaneva K."/>
            <person name="Porcella S.F."/>
            <person name="Hackstadt T."/>
        </authorList>
    </citation>
    <scope>NUCLEOTIDE SEQUENCE [LARGE SCALE GENOMIC DNA]</scope>
    <source>
        <strain evidence="2 3">Iowa</strain>
    </source>
</reference>
<dbReference type="InterPro" id="IPR036821">
    <property type="entry name" value="Peptide_deformylase_sf"/>
</dbReference>
<dbReference type="Pfam" id="PF01327">
    <property type="entry name" value="Pep_deformylase"/>
    <property type="match status" value="1"/>
</dbReference>
<protein>
    <submittedName>
        <fullName evidence="2">Peptide deformylase</fullName>
        <ecNumber evidence="2">3.5.1.88</ecNumber>
    </submittedName>
</protein>
<gene>
    <name evidence="2" type="ordered locus">RrIowa_0802</name>
</gene>
<dbReference type="InterPro" id="IPR023635">
    <property type="entry name" value="Peptide_deformylase"/>
</dbReference>
<dbReference type="Proteomes" id="UP000000796">
    <property type="component" value="Chromosome"/>
</dbReference>
<dbReference type="EMBL" id="CP000766">
    <property type="protein sequence ID" value="ABY72645.1"/>
    <property type="molecule type" value="Genomic_DNA"/>
</dbReference>
<evidence type="ECO:0000256" key="1">
    <source>
        <dbReference type="ARBA" id="ARBA00010759"/>
    </source>
</evidence>
<evidence type="ECO:0000313" key="3">
    <source>
        <dbReference type="Proteomes" id="UP000000796"/>
    </source>
</evidence>
<accession>B0BXR9</accession>
<dbReference type="AlphaFoldDB" id="B0BXR9"/>
<dbReference type="KEGG" id="rrj:RrIowa_0802"/>